<evidence type="ECO:0000313" key="8">
    <source>
        <dbReference type="Proteomes" id="UP000001593"/>
    </source>
</evidence>
<evidence type="ECO:0000256" key="5">
    <source>
        <dbReference type="ARBA" id="ARBA00023180"/>
    </source>
</evidence>
<organism evidence="7 8">
    <name type="scientific">Nematostella vectensis</name>
    <name type="common">Starlet sea anemone</name>
    <dbReference type="NCBI Taxonomy" id="45351"/>
    <lineage>
        <taxon>Eukaryota</taxon>
        <taxon>Metazoa</taxon>
        <taxon>Cnidaria</taxon>
        <taxon>Anthozoa</taxon>
        <taxon>Hexacorallia</taxon>
        <taxon>Actiniaria</taxon>
        <taxon>Edwardsiidae</taxon>
        <taxon>Nematostella</taxon>
    </lineage>
</organism>
<dbReference type="PhylomeDB" id="A7RH74"/>
<evidence type="ECO:0000256" key="2">
    <source>
        <dbReference type="ARBA" id="ARBA00008779"/>
    </source>
</evidence>
<dbReference type="GO" id="GO:0008484">
    <property type="term" value="F:sulfuric ester hydrolase activity"/>
    <property type="evidence" value="ECO:0000318"/>
    <property type="project" value="GO_Central"/>
</dbReference>
<dbReference type="PANTHER" id="PTHR10342:SF273">
    <property type="entry name" value="RE14504P"/>
    <property type="match status" value="1"/>
</dbReference>
<dbReference type="GO" id="GO:0046872">
    <property type="term" value="F:metal ion binding"/>
    <property type="evidence" value="ECO:0007669"/>
    <property type="project" value="UniProtKB-KW"/>
</dbReference>
<evidence type="ECO:0000256" key="3">
    <source>
        <dbReference type="ARBA" id="ARBA00022723"/>
    </source>
</evidence>
<keyword evidence="3" id="KW-0479">Metal-binding</keyword>
<dbReference type="OMA" id="HEDYLDH"/>
<dbReference type="Gene3D" id="3.30.1120.10">
    <property type="match status" value="1"/>
</dbReference>
<proteinExistence type="inferred from homology"/>
<dbReference type="EMBL" id="DS469510">
    <property type="protein sequence ID" value="EDO49172.1"/>
    <property type="molecule type" value="Genomic_DNA"/>
</dbReference>
<keyword evidence="5" id="KW-0325">Glycoprotein</keyword>
<gene>
    <name evidence="7" type="ORF">NEMVEDRAFT_v1g81540</name>
</gene>
<evidence type="ECO:0000313" key="7">
    <source>
        <dbReference type="EMBL" id="EDO49172.1"/>
    </source>
</evidence>
<dbReference type="InParanoid" id="A7RH74"/>
<name>A7RH74_NEMVE</name>
<dbReference type="CDD" id="cd16029">
    <property type="entry name" value="4-S"/>
    <property type="match status" value="1"/>
</dbReference>
<feature type="non-terminal residue" evidence="7">
    <location>
        <position position="498"/>
    </location>
</feature>
<comment type="similarity">
    <text evidence="2">Belongs to the sulfatase family.</text>
</comment>
<feature type="domain" description="Sulfatase N-terminal" evidence="6">
    <location>
        <begin position="1"/>
        <end position="321"/>
    </location>
</feature>
<dbReference type="eggNOG" id="KOG3867">
    <property type="taxonomic scope" value="Eukaryota"/>
</dbReference>
<protein>
    <recommendedName>
        <fullName evidence="6">Sulfatase N-terminal domain-containing protein</fullName>
    </recommendedName>
</protein>
<feature type="non-terminal residue" evidence="7">
    <location>
        <position position="1"/>
    </location>
</feature>
<evidence type="ECO:0000256" key="1">
    <source>
        <dbReference type="ARBA" id="ARBA00001913"/>
    </source>
</evidence>
<dbReference type="HOGENOM" id="CLU_006332_10_1_1"/>
<evidence type="ECO:0000256" key="4">
    <source>
        <dbReference type="ARBA" id="ARBA00022837"/>
    </source>
</evidence>
<keyword evidence="8" id="KW-1185">Reference proteome</keyword>
<dbReference type="InterPro" id="IPR000917">
    <property type="entry name" value="Sulfatase_N"/>
</dbReference>
<dbReference type="Pfam" id="PF00884">
    <property type="entry name" value="Sulfatase"/>
    <property type="match status" value="1"/>
</dbReference>
<reference evidence="7 8" key="1">
    <citation type="journal article" date="2007" name="Science">
        <title>Sea anemone genome reveals ancestral eumetazoan gene repertoire and genomic organization.</title>
        <authorList>
            <person name="Putnam N.H."/>
            <person name="Srivastava M."/>
            <person name="Hellsten U."/>
            <person name="Dirks B."/>
            <person name="Chapman J."/>
            <person name="Salamov A."/>
            <person name="Terry A."/>
            <person name="Shapiro H."/>
            <person name="Lindquist E."/>
            <person name="Kapitonov V.V."/>
            <person name="Jurka J."/>
            <person name="Genikhovich G."/>
            <person name="Grigoriev I.V."/>
            <person name="Lucas S.M."/>
            <person name="Steele R.E."/>
            <person name="Finnerty J.R."/>
            <person name="Technau U."/>
            <person name="Martindale M.Q."/>
            <person name="Rokhsar D.S."/>
        </authorList>
    </citation>
    <scope>NUCLEOTIDE SEQUENCE [LARGE SCALE GENOMIC DNA]</scope>
    <source>
        <strain evidence="8">CH2 X CH6</strain>
    </source>
</reference>
<keyword evidence="4" id="KW-0106">Calcium</keyword>
<comment type="cofactor">
    <cofactor evidence="1">
        <name>Ca(2+)</name>
        <dbReference type="ChEBI" id="CHEBI:29108"/>
    </cofactor>
</comment>
<dbReference type="Proteomes" id="UP000001593">
    <property type="component" value="Unassembled WGS sequence"/>
</dbReference>
<sequence>PHIIMVVADDLGWDDISFHGSPQIPTPNLDALANSGVILNNYYVSPMDTPSRASFMTGKYPIHMGVQHDTLHNRQPFGVPLTEKFLPEFLREMGYQTHAVGKWQLGFFAKEYTPTYRGFDSFFGFWTSHEDYYNHVANDGGYGIDLRRNLDVSNDHTGVYGTELLAREADEVIENHSGDKPLFLYLAHQAVHVGNMDEPLQAPKRHVDKFKYITDERRRTFAGMVSSLDESMRQLVTSLKRKGLYQNSIIIFTTDNGGAAGGLDMSAGSNFPLRGNKNTLWEGGVRGVAFVHSPLIKRPGRVYDGLMHASDWLPTLHLLAGGSPKLLGQIDGYDLWDGISKGTPSPRYEVLHGIDTMQGNRAALRVGDYKVILNQDLKFYSDWYKRPEGEHELDYIRKPRLLSNATVDCTIKSPHPLLYTHAPLCNPQKKPCLFNIKWDPCEYHNLAAFMPNTLKVLLDRLKFYAEGMKPVIYPRADDLANPDRLGGVWTPWKDDPNI</sequence>
<dbReference type="AlphaFoldDB" id="A7RH74"/>
<dbReference type="PANTHER" id="PTHR10342">
    <property type="entry name" value="ARYLSULFATASE"/>
    <property type="match status" value="1"/>
</dbReference>
<dbReference type="STRING" id="45351.A7RH74"/>
<dbReference type="InterPro" id="IPR047115">
    <property type="entry name" value="ARSB"/>
</dbReference>
<dbReference type="InterPro" id="IPR017850">
    <property type="entry name" value="Alkaline_phosphatase_core_sf"/>
</dbReference>
<dbReference type="Gene3D" id="3.40.720.10">
    <property type="entry name" value="Alkaline Phosphatase, subunit A"/>
    <property type="match status" value="1"/>
</dbReference>
<accession>A7RH74</accession>
<evidence type="ECO:0000259" key="6">
    <source>
        <dbReference type="Pfam" id="PF00884"/>
    </source>
</evidence>
<dbReference type="SUPFAM" id="SSF53649">
    <property type="entry name" value="Alkaline phosphatase-like"/>
    <property type="match status" value="1"/>
</dbReference>